<dbReference type="AlphaFoldDB" id="A0A1F6NU20"/>
<comment type="similarity">
    <text evidence="3">Belongs to the metallo-dependent hydrolases superfamily. DHOase family. Class I DHOase subfamily.</text>
</comment>
<dbReference type="InterPro" id="IPR002195">
    <property type="entry name" value="Dihydroorotase_CS"/>
</dbReference>
<dbReference type="PROSITE" id="PS00482">
    <property type="entry name" value="DIHYDROOROTASE_1"/>
    <property type="match status" value="1"/>
</dbReference>
<dbReference type="GO" id="GO:0005737">
    <property type="term" value="C:cytoplasm"/>
    <property type="evidence" value="ECO:0007669"/>
    <property type="project" value="TreeGrafter"/>
</dbReference>
<organism evidence="7 8">
    <name type="scientific">Candidatus Magasanikbacteria bacterium RIFOXYC2_FULL_42_28</name>
    <dbReference type="NCBI Taxonomy" id="1798704"/>
    <lineage>
        <taxon>Bacteria</taxon>
        <taxon>Candidatus Magasanikiibacteriota</taxon>
    </lineage>
</organism>
<dbReference type="PANTHER" id="PTHR43668">
    <property type="entry name" value="ALLANTOINASE"/>
    <property type="match status" value="1"/>
</dbReference>
<dbReference type="GO" id="GO:0004038">
    <property type="term" value="F:allantoinase activity"/>
    <property type="evidence" value="ECO:0007669"/>
    <property type="project" value="TreeGrafter"/>
</dbReference>
<dbReference type="SUPFAM" id="SSF51338">
    <property type="entry name" value="Composite domain of metallo-dependent hydrolases"/>
    <property type="match status" value="1"/>
</dbReference>
<protein>
    <recommendedName>
        <fullName evidence="6">Amidohydrolase-related domain-containing protein</fullName>
    </recommendedName>
</protein>
<proteinExistence type="inferred from homology"/>
<dbReference type="InterPro" id="IPR011059">
    <property type="entry name" value="Metal-dep_hydrolase_composite"/>
</dbReference>
<reference evidence="7 8" key="1">
    <citation type="journal article" date="2016" name="Nat. Commun.">
        <title>Thousands of microbial genomes shed light on interconnected biogeochemical processes in an aquifer system.</title>
        <authorList>
            <person name="Anantharaman K."/>
            <person name="Brown C.T."/>
            <person name="Hug L.A."/>
            <person name="Sharon I."/>
            <person name="Castelle C.J."/>
            <person name="Probst A.J."/>
            <person name="Thomas B.C."/>
            <person name="Singh A."/>
            <person name="Wilkins M.J."/>
            <person name="Karaoz U."/>
            <person name="Brodie E.L."/>
            <person name="Williams K.H."/>
            <person name="Hubbard S.S."/>
            <person name="Banfield J.F."/>
        </authorList>
    </citation>
    <scope>NUCLEOTIDE SEQUENCE [LARGE SCALE GENOMIC DNA]</scope>
</reference>
<keyword evidence="5" id="KW-0378">Hydrolase</keyword>
<accession>A0A1F6NU20</accession>
<evidence type="ECO:0000256" key="4">
    <source>
        <dbReference type="ARBA" id="ARBA00022723"/>
    </source>
</evidence>
<keyword evidence="4" id="KW-0479">Metal-binding</keyword>
<comment type="cofactor">
    <cofactor evidence="1">
        <name>Zn(2+)</name>
        <dbReference type="ChEBI" id="CHEBI:29105"/>
    </cofactor>
</comment>
<evidence type="ECO:0000313" key="8">
    <source>
        <dbReference type="Proteomes" id="UP000177907"/>
    </source>
</evidence>
<evidence type="ECO:0000256" key="2">
    <source>
        <dbReference type="ARBA" id="ARBA00002368"/>
    </source>
</evidence>
<evidence type="ECO:0000259" key="6">
    <source>
        <dbReference type="Pfam" id="PF01979"/>
    </source>
</evidence>
<dbReference type="GO" id="GO:0046872">
    <property type="term" value="F:metal ion binding"/>
    <property type="evidence" value="ECO:0007669"/>
    <property type="project" value="UniProtKB-KW"/>
</dbReference>
<name>A0A1F6NU20_9BACT</name>
<sequence length="408" mass="45277">MKIKTWDNKYIECDFPAEFSNRNLLALPALIDPHVHFRVPGGEHKEDWTTGAAVAGGVTTVLDMPNNMPGISTFELLKQKKSAVNKLLAQSCQPIRPYFYFGATAENLAEIDKVRNEIIGVKMFVGSSTGDLLVSQISAQEKIFKKCAELNLVLAVHAEDDEIIRANSQQFIVNSLQGEAQRSPVIPTAVEGSLSVKHHSQIRSREAAIKAVTQAAEFAKKYHTKLYVLHASTAEELELIRSAKQAGVTVFAEATPHHLFLNDSAYELLGAKAQMNPPLRTAHDQDALWRAINDGTIDTVGTDHAPHTLAEKALPYPQSPSGVPGIETYLPLLLNEYNQGKITIQKIVELTRLNIEKIFNLPPNNDWVIVDLDLEKIVKNKNLKTKCGWSPFDGWKLKGWPVKIVHSQ</sequence>
<dbReference type="PANTHER" id="PTHR43668:SF4">
    <property type="entry name" value="ALLANTOINASE"/>
    <property type="match status" value="1"/>
</dbReference>
<evidence type="ECO:0000256" key="3">
    <source>
        <dbReference type="ARBA" id="ARBA00010286"/>
    </source>
</evidence>
<dbReference type="InterPro" id="IPR006680">
    <property type="entry name" value="Amidohydro-rel"/>
</dbReference>
<dbReference type="STRING" id="1798704.A3J93_02875"/>
<dbReference type="Pfam" id="PF01979">
    <property type="entry name" value="Amidohydro_1"/>
    <property type="match status" value="1"/>
</dbReference>
<dbReference type="CDD" id="cd01318">
    <property type="entry name" value="DHOase_IIb"/>
    <property type="match status" value="1"/>
</dbReference>
<dbReference type="InterPro" id="IPR050138">
    <property type="entry name" value="DHOase/Allantoinase_Hydrolase"/>
</dbReference>
<dbReference type="EMBL" id="MFQZ01000010">
    <property type="protein sequence ID" value="OGH87452.1"/>
    <property type="molecule type" value="Genomic_DNA"/>
</dbReference>
<evidence type="ECO:0000313" key="7">
    <source>
        <dbReference type="EMBL" id="OGH87452.1"/>
    </source>
</evidence>
<dbReference type="InterPro" id="IPR032466">
    <property type="entry name" value="Metal_Hydrolase"/>
</dbReference>
<feature type="domain" description="Amidohydrolase-related" evidence="6">
    <location>
        <begin position="26"/>
        <end position="362"/>
    </location>
</feature>
<gene>
    <name evidence="7" type="ORF">A3J93_02875</name>
</gene>
<comment type="function">
    <text evidence="2">Catalyzes the reversible cyclization of carbamoyl aspartate to dihydroorotate.</text>
</comment>
<dbReference type="PROSITE" id="PS00483">
    <property type="entry name" value="DIHYDROOROTASE_2"/>
    <property type="match status" value="1"/>
</dbReference>
<dbReference type="GO" id="GO:0006145">
    <property type="term" value="P:purine nucleobase catabolic process"/>
    <property type="evidence" value="ECO:0007669"/>
    <property type="project" value="TreeGrafter"/>
</dbReference>
<dbReference type="SUPFAM" id="SSF51556">
    <property type="entry name" value="Metallo-dependent hydrolases"/>
    <property type="match status" value="1"/>
</dbReference>
<evidence type="ECO:0000256" key="5">
    <source>
        <dbReference type="ARBA" id="ARBA00022801"/>
    </source>
</evidence>
<dbReference type="Gene3D" id="3.20.20.140">
    <property type="entry name" value="Metal-dependent hydrolases"/>
    <property type="match status" value="2"/>
</dbReference>
<comment type="caution">
    <text evidence="7">The sequence shown here is derived from an EMBL/GenBank/DDBJ whole genome shotgun (WGS) entry which is preliminary data.</text>
</comment>
<evidence type="ECO:0000256" key="1">
    <source>
        <dbReference type="ARBA" id="ARBA00001947"/>
    </source>
</evidence>
<dbReference type="Proteomes" id="UP000177907">
    <property type="component" value="Unassembled WGS sequence"/>
</dbReference>